<keyword evidence="3" id="KW-1185">Reference proteome</keyword>
<dbReference type="Proteomes" id="UP000830671">
    <property type="component" value="Chromosome 1"/>
</dbReference>
<protein>
    <submittedName>
        <fullName evidence="2">Uncharacterized protein</fullName>
    </submittedName>
</protein>
<accession>A0A9Q8W7X1</accession>
<evidence type="ECO:0000313" key="2">
    <source>
        <dbReference type="EMBL" id="UQC74168.1"/>
    </source>
</evidence>
<organism evidence="2 3">
    <name type="scientific">Colletotrichum lupini</name>
    <dbReference type="NCBI Taxonomy" id="145971"/>
    <lineage>
        <taxon>Eukaryota</taxon>
        <taxon>Fungi</taxon>
        <taxon>Dikarya</taxon>
        <taxon>Ascomycota</taxon>
        <taxon>Pezizomycotina</taxon>
        <taxon>Sordariomycetes</taxon>
        <taxon>Hypocreomycetidae</taxon>
        <taxon>Glomerellales</taxon>
        <taxon>Glomerellaceae</taxon>
        <taxon>Colletotrichum</taxon>
        <taxon>Colletotrichum acutatum species complex</taxon>
    </lineage>
</organism>
<sequence>MPSRRNTFVSATVPPYPRTKKDTRPGKPPKTVGRGTHPAPGSPANSQLVPPAPLGPCGNQQESSPGRAFLNTISTVRLPFPARARFARRFILLRCRNQKKKTPTPSMIKPPFAPTPPPFLFFLLHLSRLYATQSLPNNPPQSLCTFFLTMDFPNVARISSSPPHSPEYSQTRMLPNTYRPPSSAESRLWTVGSVETNVSAALPQDMDHKSYCGGNIPLFRLLPNHTCQGCIMTTAVLGISPPLMLRCHLYGVAVCSAFVLPDFLPLFWADDHAVFADAA</sequence>
<feature type="compositionally biased region" description="Polar residues" evidence="1">
    <location>
        <begin position="1"/>
        <end position="10"/>
    </location>
</feature>
<dbReference type="RefSeq" id="XP_049135819.1">
    <property type="nucleotide sequence ID" value="XM_049279862.1"/>
</dbReference>
<name>A0A9Q8W7X1_9PEZI</name>
<dbReference type="KEGG" id="clup:CLUP02_00816"/>
<feature type="region of interest" description="Disordered" evidence="1">
    <location>
        <begin position="1"/>
        <end position="66"/>
    </location>
</feature>
<evidence type="ECO:0000256" key="1">
    <source>
        <dbReference type="SAM" id="MobiDB-lite"/>
    </source>
</evidence>
<dbReference type="EMBL" id="CP019471">
    <property type="protein sequence ID" value="UQC74168.1"/>
    <property type="molecule type" value="Genomic_DNA"/>
</dbReference>
<reference evidence="2" key="1">
    <citation type="journal article" date="2021" name="Mol. Plant Microbe Interact.">
        <title>Complete Genome Sequence of the Plant-Pathogenic Fungus Colletotrichum lupini.</title>
        <authorList>
            <person name="Baroncelli R."/>
            <person name="Pensec F."/>
            <person name="Da Lio D."/>
            <person name="Boufleur T."/>
            <person name="Vicente I."/>
            <person name="Sarrocco S."/>
            <person name="Picot A."/>
            <person name="Baraldi E."/>
            <person name="Sukno S."/>
            <person name="Thon M."/>
            <person name="Le Floch G."/>
        </authorList>
    </citation>
    <scope>NUCLEOTIDE SEQUENCE</scope>
    <source>
        <strain evidence="2">IMI 504893</strain>
    </source>
</reference>
<gene>
    <name evidence="2" type="ORF">CLUP02_00816</name>
</gene>
<evidence type="ECO:0000313" key="3">
    <source>
        <dbReference type="Proteomes" id="UP000830671"/>
    </source>
</evidence>
<dbReference type="AlphaFoldDB" id="A0A9Q8W7X1"/>
<dbReference type="GeneID" id="73334872"/>
<proteinExistence type="predicted"/>